<comment type="caution">
    <text evidence="1">The sequence shown here is derived from an EMBL/GenBank/DDBJ whole genome shotgun (WGS) entry which is preliminary data.</text>
</comment>
<organism evidence="1 2">
    <name type="scientific">Patulibacter medicamentivorans</name>
    <dbReference type="NCBI Taxonomy" id="1097667"/>
    <lineage>
        <taxon>Bacteria</taxon>
        <taxon>Bacillati</taxon>
        <taxon>Actinomycetota</taxon>
        <taxon>Thermoleophilia</taxon>
        <taxon>Solirubrobacterales</taxon>
        <taxon>Patulibacteraceae</taxon>
        <taxon>Patulibacter</taxon>
    </lineage>
</organism>
<dbReference type="AlphaFoldDB" id="H0E2R2"/>
<proteinExistence type="predicted"/>
<dbReference type="EMBL" id="AGUD01000050">
    <property type="protein sequence ID" value="EHN12040.1"/>
    <property type="molecule type" value="Genomic_DNA"/>
</dbReference>
<sequence>MVDERRGAGHVVTLGFSPLFRGQSAGGERVLAAVLLAAR</sequence>
<gene>
    <name evidence="1" type="ORF">PAI11_10750</name>
</gene>
<keyword evidence="2" id="KW-1185">Reference proteome</keyword>
<protein>
    <submittedName>
        <fullName evidence="1">Uncharacterized protein</fullName>
    </submittedName>
</protein>
<accession>H0E2R2</accession>
<evidence type="ECO:0000313" key="1">
    <source>
        <dbReference type="EMBL" id="EHN12040.1"/>
    </source>
</evidence>
<name>H0E2R2_9ACTN</name>
<dbReference type="Proteomes" id="UP000005143">
    <property type="component" value="Unassembled WGS sequence"/>
</dbReference>
<evidence type="ECO:0000313" key="2">
    <source>
        <dbReference type="Proteomes" id="UP000005143"/>
    </source>
</evidence>
<reference evidence="1 2" key="1">
    <citation type="journal article" date="2013" name="Biodegradation">
        <title>Quantitative proteomic analysis of ibuprofen-degrading Patulibacter sp. strain I11.</title>
        <authorList>
            <person name="Almeida B."/>
            <person name="Kjeldal H."/>
            <person name="Lolas I."/>
            <person name="Knudsen A.D."/>
            <person name="Carvalho G."/>
            <person name="Nielsen K.L."/>
            <person name="Barreto Crespo M.T."/>
            <person name="Stensballe A."/>
            <person name="Nielsen J.L."/>
        </authorList>
    </citation>
    <scope>NUCLEOTIDE SEQUENCE [LARGE SCALE GENOMIC DNA]</scope>
    <source>
        <strain evidence="1 2">I11</strain>
    </source>
</reference>